<evidence type="ECO:0000256" key="8">
    <source>
        <dbReference type="HAMAP-Rule" id="MF_00423"/>
    </source>
</evidence>
<reference evidence="10 11" key="1">
    <citation type="journal article" date="2017" name="ISME J.">
        <title>Potential for microbial H2 and metal transformations associated with novel bacteria and archaea in deep terrestrial subsurface sediments.</title>
        <authorList>
            <person name="Hernsdorf A.W."/>
            <person name="Amano Y."/>
            <person name="Miyakawa K."/>
            <person name="Ise K."/>
            <person name="Suzuki Y."/>
            <person name="Anantharaman K."/>
            <person name="Probst A."/>
            <person name="Burstein D."/>
            <person name="Thomas B.C."/>
            <person name="Banfield J.F."/>
        </authorList>
    </citation>
    <scope>NUCLEOTIDE SEQUENCE [LARGE SCALE GENOMIC DNA]</scope>
    <source>
        <strain evidence="10">HGW-Wallbacteria-1</strain>
    </source>
</reference>
<name>A0A2N1PRP5_9BACT</name>
<dbReference type="Pfam" id="PF03841">
    <property type="entry name" value="SelA"/>
    <property type="match status" value="1"/>
</dbReference>
<dbReference type="PANTHER" id="PTHR32328">
    <property type="entry name" value="L-SERYL-TRNA(SEC) SELENIUM TRANSFERASE"/>
    <property type="match status" value="1"/>
</dbReference>
<dbReference type="InterPro" id="IPR004534">
    <property type="entry name" value="SelA_trans"/>
</dbReference>
<dbReference type="UniPathway" id="UPA00906">
    <property type="reaction ID" value="UER00896"/>
</dbReference>
<comment type="cofactor">
    <cofactor evidence="1 8 9">
        <name>pyridoxal 5'-phosphate</name>
        <dbReference type="ChEBI" id="CHEBI:597326"/>
    </cofactor>
</comment>
<dbReference type="Proteomes" id="UP000233256">
    <property type="component" value="Unassembled WGS sequence"/>
</dbReference>
<dbReference type="GO" id="GO:0001717">
    <property type="term" value="P:conversion of seryl-tRNAsec to selenocys-tRNAsec"/>
    <property type="evidence" value="ECO:0007669"/>
    <property type="project" value="UniProtKB-UniRule"/>
</dbReference>
<evidence type="ECO:0000313" key="10">
    <source>
        <dbReference type="EMBL" id="PKK90942.1"/>
    </source>
</evidence>
<dbReference type="PANTHER" id="PTHR32328:SF0">
    <property type="entry name" value="L-SERYL-TRNA(SEC) SELENIUM TRANSFERASE"/>
    <property type="match status" value="1"/>
</dbReference>
<organism evidence="10 11">
    <name type="scientific">Candidatus Wallbacteria bacterium HGW-Wallbacteria-1</name>
    <dbReference type="NCBI Taxonomy" id="2013854"/>
    <lineage>
        <taxon>Bacteria</taxon>
        <taxon>Candidatus Walliibacteriota</taxon>
    </lineage>
</organism>
<evidence type="ECO:0000256" key="1">
    <source>
        <dbReference type="ARBA" id="ARBA00001933"/>
    </source>
</evidence>
<comment type="pathway">
    <text evidence="8">Aminoacyl-tRNA biosynthesis; selenocysteinyl-tRNA(Sec) biosynthesis; selenocysteinyl-tRNA(Sec) from L-seryl-tRNA(Sec) (bacterial route): step 1/1.</text>
</comment>
<dbReference type="Gene3D" id="3.90.1150.180">
    <property type="match status" value="1"/>
</dbReference>
<dbReference type="AlphaFoldDB" id="A0A2N1PRP5"/>
<dbReference type="InterPro" id="IPR018319">
    <property type="entry name" value="SelA-like"/>
</dbReference>
<dbReference type="InterPro" id="IPR015424">
    <property type="entry name" value="PyrdxlP-dep_Trfase"/>
</dbReference>
<dbReference type="InterPro" id="IPR015421">
    <property type="entry name" value="PyrdxlP-dep_Trfase_major"/>
</dbReference>
<keyword evidence="3 8" id="KW-0808">Transferase</keyword>
<comment type="subcellular location">
    <subcellularLocation>
        <location evidence="8">Cytoplasm</location>
    </subcellularLocation>
</comment>
<dbReference type="GO" id="GO:0001514">
    <property type="term" value="P:selenocysteine incorporation"/>
    <property type="evidence" value="ECO:0007669"/>
    <property type="project" value="UniProtKB-UniRule"/>
</dbReference>
<evidence type="ECO:0000256" key="3">
    <source>
        <dbReference type="ARBA" id="ARBA00022679"/>
    </source>
</evidence>
<evidence type="ECO:0000256" key="2">
    <source>
        <dbReference type="ARBA" id="ARBA00022490"/>
    </source>
</evidence>
<keyword evidence="2 8" id="KW-0963">Cytoplasm</keyword>
<evidence type="ECO:0000256" key="9">
    <source>
        <dbReference type="PIRSR" id="PIRSR618319-50"/>
    </source>
</evidence>
<evidence type="ECO:0000256" key="7">
    <source>
        <dbReference type="ARBA" id="ARBA00044507"/>
    </source>
</evidence>
<dbReference type="SUPFAM" id="SSF53383">
    <property type="entry name" value="PLP-dependent transferases"/>
    <property type="match status" value="1"/>
</dbReference>
<comment type="similarity">
    <text evidence="7 8">Belongs to the SelA family.</text>
</comment>
<dbReference type="EC" id="2.9.1.1" evidence="8"/>
<proteinExistence type="inferred from homology"/>
<dbReference type="HAMAP" id="MF_00423">
    <property type="entry name" value="SelA"/>
    <property type="match status" value="1"/>
</dbReference>
<dbReference type="GO" id="GO:0004125">
    <property type="term" value="F:L-seryl-tRNA(Sec) selenium transferase activity"/>
    <property type="evidence" value="ECO:0007669"/>
    <property type="project" value="UniProtKB-UniRule"/>
</dbReference>
<comment type="function">
    <text evidence="8">Converts seryl-tRNA(Sec) to selenocysteinyl-tRNA(Sec) required for selenoprotein biosynthesis.</text>
</comment>
<comment type="catalytic activity">
    <reaction evidence="8">
        <text>L-seryl-tRNA(Sec) + selenophosphate + H(+) = L-selenocysteinyl-tRNA(Sec) + phosphate</text>
        <dbReference type="Rhea" id="RHEA:22728"/>
        <dbReference type="Rhea" id="RHEA-COMP:9742"/>
        <dbReference type="Rhea" id="RHEA-COMP:9743"/>
        <dbReference type="ChEBI" id="CHEBI:15378"/>
        <dbReference type="ChEBI" id="CHEBI:16144"/>
        <dbReference type="ChEBI" id="CHEBI:43474"/>
        <dbReference type="ChEBI" id="CHEBI:78533"/>
        <dbReference type="ChEBI" id="CHEBI:78573"/>
        <dbReference type="EC" id="2.9.1.1"/>
    </reaction>
</comment>
<comment type="caution">
    <text evidence="10">The sequence shown here is derived from an EMBL/GenBank/DDBJ whole genome shotgun (WGS) entry which is preliminary data.</text>
</comment>
<dbReference type="GO" id="GO:0005737">
    <property type="term" value="C:cytoplasm"/>
    <property type="evidence" value="ECO:0007669"/>
    <property type="project" value="UniProtKB-SubCell"/>
</dbReference>
<evidence type="ECO:0000313" key="11">
    <source>
        <dbReference type="Proteomes" id="UP000233256"/>
    </source>
</evidence>
<accession>A0A2N1PRP5</accession>
<protein>
    <recommendedName>
        <fullName evidence="8">L-seryl-tRNA(Sec) selenium transferase</fullName>
        <ecNumber evidence="8">2.9.1.1</ecNumber>
    </recommendedName>
    <alternativeName>
        <fullName evidence="8">Selenocysteine synthase</fullName>
        <shortName evidence="8">Sec synthase</shortName>
    </alternativeName>
    <alternativeName>
        <fullName evidence="8">Selenocysteinyl-tRNA(Sec) synthase</fullName>
    </alternativeName>
</protein>
<keyword evidence="4 8" id="KW-0663">Pyridoxal phosphate</keyword>
<evidence type="ECO:0000256" key="5">
    <source>
        <dbReference type="ARBA" id="ARBA00022917"/>
    </source>
</evidence>
<gene>
    <name evidence="8 10" type="primary">selA</name>
    <name evidence="10" type="ORF">CVV64_04010</name>
</gene>
<keyword evidence="6 8" id="KW-0711">Selenium</keyword>
<keyword evidence="5 8" id="KW-0648">Protein biosynthesis</keyword>
<evidence type="ECO:0000256" key="4">
    <source>
        <dbReference type="ARBA" id="ARBA00022898"/>
    </source>
</evidence>
<dbReference type="NCBIfam" id="TIGR00474">
    <property type="entry name" value="selA"/>
    <property type="match status" value="1"/>
</dbReference>
<dbReference type="EMBL" id="PGXC01000003">
    <property type="protein sequence ID" value="PKK90942.1"/>
    <property type="molecule type" value="Genomic_DNA"/>
</dbReference>
<feature type="modified residue" description="N6-(pyridoxal phosphate)lysine" evidence="8 9">
    <location>
        <position position="303"/>
    </location>
</feature>
<sequence>MSEVVKVTSNAKYQEVKAIPSVEKILNSPVLDSCRNKFDQHHIVRAIRKVTALIRNLLLDEALTECPLLDEMAGDAVEILNTDMSLGMRRVINLSGTCIHTNLGRACMPEEVVQQIADAARWPSTLEYDLETGSRGNRHRVVSRLLSDLTGAEAGLVVNNNAAAVFLILNTFARSREVIISRGELVEIGGAFRLPDIIESSGAVMREIGTTNRTRLEDYERAINSATALLLKVHPSNYRIDGFTEKVEGKDLSNLAARHDLIAFEDLGSGALFNYSKFGIPGEPPVSEVITGGLDLVSFSGDKLLGGPQAGIIVGKRKLVETLASNPITRCLRPCKLTLAGLEGILKLHYSESAFIDRVPLLKLLTRSIEEVKSCAERIVAEIQQPLISLLGDDLRIGIHESTTEIGSGALPCEGVSTWTIGISSASCSVEELALFFRNLRIPVIGRVAREVFHLDVRMADEESADLIGKIVSEKL</sequence>
<dbReference type="Gene3D" id="3.40.640.10">
    <property type="entry name" value="Type I PLP-dependent aspartate aminotransferase-like (Major domain)"/>
    <property type="match status" value="1"/>
</dbReference>
<evidence type="ECO:0000256" key="6">
    <source>
        <dbReference type="ARBA" id="ARBA00023266"/>
    </source>
</evidence>